<organism evidence="3 4">
    <name type="scientific">Agrobacterium deltaense NCPPB 1641</name>
    <dbReference type="NCBI Taxonomy" id="1183425"/>
    <lineage>
        <taxon>Bacteria</taxon>
        <taxon>Pseudomonadati</taxon>
        <taxon>Pseudomonadota</taxon>
        <taxon>Alphaproteobacteria</taxon>
        <taxon>Hyphomicrobiales</taxon>
        <taxon>Rhizobiaceae</taxon>
        <taxon>Rhizobium/Agrobacterium group</taxon>
        <taxon>Agrobacterium</taxon>
    </lineage>
</organism>
<dbReference type="InterPro" id="IPR011670">
    <property type="entry name" value="DUF1612"/>
</dbReference>
<evidence type="ECO:0000313" key="3">
    <source>
        <dbReference type="EMBL" id="CVI64301.1"/>
    </source>
</evidence>
<evidence type="ECO:0000259" key="1">
    <source>
        <dbReference type="Pfam" id="PF07756"/>
    </source>
</evidence>
<dbReference type="EMBL" id="FCNP01000051">
    <property type="protein sequence ID" value="CVI64301.1"/>
    <property type="molecule type" value="Genomic_DNA"/>
</dbReference>
<dbReference type="Proteomes" id="UP000192140">
    <property type="component" value="Unassembled WGS sequence"/>
</dbReference>
<comment type="caution">
    <text evidence="3">The sequence shown here is derived from an EMBL/GenBank/DDBJ whole genome shotgun (WGS) entry which is preliminary data.</text>
</comment>
<dbReference type="AlphaFoldDB" id="A0A1S7UCL0"/>
<evidence type="ECO:0000259" key="2">
    <source>
        <dbReference type="Pfam" id="PF11972"/>
    </source>
</evidence>
<dbReference type="InterPro" id="IPR048017">
    <property type="entry name" value="Y4cF-like"/>
</dbReference>
<feature type="domain" description="DUF1612" evidence="1">
    <location>
        <begin position="182"/>
        <end position="308"/>
    </location>
</feature>
<keyword evidence="4" id="KW-1185">Reference proteome</keyword>
<sequence>MRYQISDLPLTTLLPAIGRAEDQLARLDEIVRRSLVGQGYAERAHFIEAAASMWVVGELVHMEDLVLHDADRDVRAPTHEITIAHSILRARRRIAGAEPDWATSTPGIASLMGREPAFAERRAAGEGRRPLSSDLATDQDESGFAEEMAEIDAVLDRSARVLEAVETGEDRKADPLTVGELVVRDPEWNEEGRLSDWRAVLQEVDALPPTLAAAVIWDAWESIEPLQRQHWLGVQLVNSYFRARGKVSSHLFGFCSGLKAVPRERRRSPKRVSRVLAGLEAMTNGAELATKEVIRLGQAREHLERKLKGKRSSSSLPRVVDLLMTRPIVSSSIIAKELKVSHRAALDLVNELGVREVTGRGSFRAWGVL</sequence>
<proteinExistence type="predicted"/>
<accession>A0A1S7UCL0</accession>
<protein>
    <submittedName>
        <fullName evidence="3">Uncharacterized protein</fullName>
    </submittedName>
</protein>
<feature type="domain" description="HTH DNA binding" evidence="2">
    <location>
        <begin position="316"/>
        <end position="369"/>
    </location>
</feature>
<reference evidence="3" key="1">
    <citation type="submission" date="2016-01" db="EMBL/GenBank/DDBJ databases">
        <authorList>
            <person name="Regsiter A."/>
            <person name="william w."/>
        </authorList>
    </citation>
    <scope>NUCLEOTIDE SEQUENCE</scope>
    <source>
        <strain evidence="3">NCPPB 1641</strain>
    </source>
</reference>
<name>A0A1S7UCL0_9HYPH</name>
<evidence type="ECO:0000313" key="4">
    <source>
        <dbReference type="Proteomes" id="UP000192140"/>
    </source>
</evidence>
<dbReference type="NCBIfam" id="NF040876">
    <property type="entry name" value="RHE_PE00001_fam"/>
    <property type="match status" value="1"/>
</dbReference>
<dbReference type="Pfam" id="PF07756">
    <property type="entry name" value="DUF1612"/>
    <property type="match status" value="1"/>
</dbReference>
<gene>
    <name evidence="3" type="ORF">AGR7A_pTi0045</name>
</gene>
<dbReference type="InterPro" id="IPR021068">
    <property type="entry name" value="HTH_DNA-bd"/>
</dbReference>
<dbReference type="RefSeq" id="WP_080855468.1">
    <property type="nucleotide sequence ID" value="NZ_LT009778.1"/>
</dbReference>
<dbReference type="Pfam" id="PF11972">
    <property type="entry name" value="HTH_13"/>
    <property type="match status" value="1"/>
</dbReference>